<proteinExistence type="predicted"/>
<protein>
    <submittedName>
        <fullName evidence="2">Uncharacterized protein</fullName>
    </submittedName>
</protein>
<name>A0A1R3KJU8_9ROSI</name>
<feature type="coiled-coil region" evidence="1">
    <location>
        <begin position="43"/>
        <end position="85"/>
    </location>
</feature>
<evidence type="ECO:0000256" key="1">
    <source>
        <dbReference type="SAM" id="Coils"/>
    </source>
</evidence>
<dbReference type="EMBL" id="AWUE01013299">
    <property type="protein sequence ID" value="OMP07324.1"/>
    <property type="molecule type" value="Genomic_DNA"/>
</dbReference>
<sequence>MVVQIKTFWEGVPEATGLAKKVMDINEDELNEETIKEKDNDLLKRLALSNDEATNKEKEMQARALEEKQNELAEKQKQAKIAARKQGEVIAKKMIEETTWKKKGVAEAAKEAENLKQLGDVVELVQPSISTKKTADTEVIHSSLTITQRL</sequence>
<keyword evidence="3" id="KW-1185">Reference proteome</keyword>
<keyword evidence="1" id="KW-0175">Coiled coil</keyword>
<evidence type="ECO:0000313" key="2">
    <source>
        <dbReference type="EMBL" id="OMP07324.1"/>
    </source>
</evidence>
<accession>A0A1R3KJU8</accession>
<gene>
    <name evidence="2" type="ORF">COLO4_07445</name>
</gene>
<evidence type="ECO:0000313" key="3">
    <source>
        <dbReference type="Proteomes" id="UP000187203"/>
    </source>
</evidence>
<dbReference type="Proteomes" id="UP000187203">
    <property type="component" value="Unassembled WGS sequence"/>
</dbReference>
<dbReference type="AlphaFoldDB" id="A0A1R3KJU8"/>
<reference evidence="3" key="1">
    <citation type="submission" date="2013-09" db="EMBL/GenBank/DDBJ databases">
        <title>Corchorus olitorius genome sequencing.</title>
        <authorList>
            <person name="Alam M."/>
            <person name="Haque M.S."/>
            <person name="Islam M.S."/>
            <person name="Emdad E.M."/>
            <person name="Islam M.M."/>
            <person name="Ahmed B."/>
            <person name="Halim A."/>
            <person name="Hossen Q.M.M."/>
            <person name="Hossain M.Z."/>
            <person name="Ahmed R."/>
            <person name="Khan M.M."/>
            <person name="Islam R."/>
            <person name="Rashid M.M."/>
            <person name="Khan S.A."/>
            <person name="Rahman M.S."/>
            <person name="Alam M."/>
            <person name="Yahiya A.S."/>
            <person name="Khan M.S."/>
            <person name="Azam M.S."/>
            <person name="Haque T."/>
            <person name="Lashkar M.Z.H."/>
            <person name="Akhand A.I."/>
            <person name="Morshed G."/>
            <person name="Roy S."/>
            <person name="Uddin K.S."/>
            <person name="Rabeya T."/>
            <person name="Hossain A.S."/>
            <person name="Chowdhury A."/>
            <person name="Snigdha A.R."/>
            <person name="Mortoza M.S."/>
            <person name="Matin S.A."/>
            <person name="Hoque S.M.E."/>
            <person name="Islam M.K."/>
            <person name="Roy D.K."/>
            <person name="Haider R."/>
            <person name="Moosa M.M."/>
            <person name="Elias S.M."/>
            <person name="Hasan A.M."/>
            <person name="Jahan S."/>
            <person name="Shafiuddin M."/>
            <person name="Mahmood N."/>
            <person name="Shommy N.S."/>
        </authorList>
    </citation>
    <scope>NUCLEOTIDE SEQUENCE [LARGE SCALE GENOMIC DNA]</scope>
    <source>
        <strain evidence="3">cv. O-4</strain>
    </source>
</reference>
<organism evidence="2 3">
    <name type="scientific">Corchorus olitorius</name>
    <dbReference type="NCBI Taxonomy" id="93759"/>
    <lineage>
        <taxon>Eukaryota</taxon>
        <taxon>Viridiplantae</taxon>
        <taxon>Streptophyta</taxon>
        <taxon>Embryophyta</taxon>
        <taxon>Tracheophyta</taxon>
        <taxon>Spermatophyta</taxon>
        <taxon>Magnoliopsida</taxon>
        <taxon>eudicotyledons</taxon>
        <taxon>Gunneridae</taxon>
        <taxon>Pentapetalae</taxon>
        <taxon>rosids</taxon>
        <taxon>malvids</taxon>
        <taxon>Malvales</taxon>
        <taxon>Malvaceae</taxon>
        <taxon>Grewioideae</taxon>
        <taxon>Apeibeae</taxon>
        <taxon>Corchorus</taxon>
    </lineage>
</organism>
<comment type="caution">
    <text evidence="2">The sequence shown here is derived from an EMBL/GenBank/DDBJ whole genome shotgun (WGS) entry which is preliminary data.</text>
</comment>